<feature type="region of interest" description="Disordered" evidence="1">
    <location>
        <begin position="131"/>
        <end position="176"/>
    </location>
</feature>
<comment type="caution">
    <text evidence="2">The sequence shown here is derived from an EMBL/GenBank/DDBJ whole genome shotgun (WGS) entry which is preliminary data.</text>
</comment>
<reference evidence="2 3" key="1">
    <citation type="journal article" date="2021" name="BMC Biol.">
        <title>Horizontally acquired antibacterial genes associated with adaptive radiation of ladybird beetles.</title>
        <authorList>
            <person name="Li H.S."/>
            <person name="Tang X.F."/>
            <person name="Huang Y.H."/>
            <person name="Xu Z.Y."/>
            <person name="Chen M.L."/>
            <person name="Du X.Y."/>
            <person name="Qiu B.Y."/>
            <person name="Chen P.T."/>
            <person name="Zhang W."/>
            <person name="Slipinski A."/>
            <person name="Escalona H.E."/>
            <person name="Waterhouse R.M."/>
            <person name="Zwick A."/>
            <person name="Pang H."/>
        </authorList>
    </citation>
    <scope>NUCLEOTIDE SEQUENCE [LARGE SCALE GENOMIC DNA]</scope>
    <source>
        <strain evidence="2">SYSU2018</strain>
    </source>
</reference>
<organism evidence="2 3">
    <name type="scientific">Cryptolaemus montrouzieri</name>
    <dbReference type="NCBI Taxonomy" id="559131"/>
    <lineage>
        <taxon>Eukaryota</taxon>
        <taxon>Metazoa</taxon>
        <taxon>Ecdysozoa</taxon>
        <taxon>Arthropoda</taxon>
        <taxon>Hexapoda</taxon>
        <taxon>Insecta</taxon>
        <taxon>Pterygota</taxon>
        <taxon>Neoptera</taxon>
        <taxon>Endopterygota</taxon>
        <taxon>Coleoptera</taxon>
        <taxon>Polyphaga</taxon>
        <taxon>Cucujiformia</taxon>
        <taxon>Coccinelloidea</taxon>
        <taxon>Coccinellidae</taxon>
        <taxon>Scymninae</taxon>
        <taxon>Scymnini</taxon>
        <taxon>Cryptolaemus</taxon>
    </lineage>
</organism>
<accession>A0ABD2P4M7</accession>
<evidence type="ECO:0000313" key="2">
    <source>
        <dbReference type="EMBL" id="KAL3285922.1"/>
    </source>
</evidence>
<evidence type="ECO:0000313" key="3">
    <source>
        <dbReference type="Proteomes" id="UP001516400"/>
    </source>
</evidence>
<evidence type="ECO:0000256" key="1">
    <source>
        <dbReference type="SAM" id="MobiDB-lite"/>
    </source>
</evidence>
<sequence length="176" mass="19724">MSSRAVKILALAISKNKQAAEKIVQEENYNINFDDELANASCLETINFFPEIDEYFLDNIPIVFQLAHNVERVYIGNLNLDTNLSKNRENGIAFTENSTTIDIENCVKSENGNEYVENIIMIGTNKYSAANGIGNRGDDESRGERVENENQMSNAEDTAKDCGDDEDKNIDETVKN</sequence>
<feature type="compositionally biased region" description="Basic and acidic residues" evidence="1">
    <location>
        <begin position="136"/>
        <end position="148"/>
    </location>
</feature>
<keyword evidence="3" id="KW-1185">Reference proteome</keyword>
<protein>
    <submittedName>
        <fullName evidence="2">Uncharacterized protein</fullName>
    </submittedName>
</protein>
<dbReference type="EMBL" id="JABFTP020000185">
    <property type="protein sequence ID" value="KAL3285922.1"/>
    <property type="molecule type" value="Genomic_DNA"/>
</dbReference>
<name>A0ABD2P4M7_9CUCU</name>
<proteinExistence type="predicted"/>
<dbReference type="Proteomes" id="UP001516400">
    <property type="component" value="Unassembled WGS sequence"/>
</dbReference>
<dbReference type="AlphaFoldDB" id="A0ABD2P4M7"/>
<gene>
    <name evidence="2" type="ORF">HHI36_000440</name>
</gene>